<organism evidence="2 3">
    <name type="scientific">Sinosporangium siamense</name>
    <dbReference type="NCBI Taxonomy" id="1367973"/>
    <lineage>
        <taxon>Bacteria</taxon>
        <taxon>Bacillati</taxon>
        <taxon>Actinomycetota</taxon>
        <taxon>Actinomycetes</taxon>
        <taxon>Streptosporangiales</taxon>
        <taxon>Streptosporangiaceae</taxon>
        <taxon>Sinosporangium</taxon>
    </lineage>
</organism>
<evidence type="ECO:0000313" key="3">
    <source>
        <dbReference type="Proteomes" id="UP000606172"/>
    </source>
</evidence>
<dbReference type="RefSeq" id="WP_204029964.1">
    <property type="nucleotide sequence ID" value="NZ_BOOW01000032.1"/>
</dbReference>
<dbReference type="Proteomes" id="UP000606172">
    <property type="component" value="Unassembled WGS sequence"/>
</dbReference>
<protein>
    <submittedName>
        <fullName evidence="2">Uncharacterized protein</fullName>
    </submittedName>
</protein>
<dbReference type="AlphaFoldDB" id="A0A919VEB8"/>
<keyword evidence="3" id="KW-1185">Reference proteome</keyword>
<name>A0A919VEB8_9ACTN</name>
<accession>A0A919VEB8</accession>
<dbReference type="EMBL" id="BOOW01000032">
    <property type="protein sequence ID" value="GII94969.1"/>
    <property type="molecule type" value="Genomic_DNA"/>
</dbReference>
<evidence type="ECO:0000313" key="2">
    <source>
        <dbReference type="EMBL" id="GII94969.1"/>
    </source>
</evidence>
<evidence type="ECO:0000256" key="1">
    <source>
        <dbReference type="SAM" id="SignalP"/>
    </source>
</evidence>
<comment type="caution">
    <text evidence="2">The sequence shown here is derived from an EMBL/GenBank/DDBJ whole genome shotgun (WGS) entry which is preliminary data.</text>
</comment>
<gene>
    <name evidence="2" type="ORF">Ssi02_52000</name>
</gene>
<feature type="chain" id="PRO_5037620419" evidence="1">
    <location>
        <begin position="26"/>
        <end position="204"/>
    </location>
</feature>
<sequence length="204" mass="21080">MKAAKSLLVAPGLLLGLVVAPQASATGAGSTAESAEAAVAACSAKAFPRGAAAKLDKPAKGAAAAVPGVTLRYMPKGFTHGKASWTKAAGVKTYGYTWKGGDKNTHSRRDADTDRDLWVRVICWPGGKKLTDLRRLPVTAGKFTKNSGYITIGKQKVAVTETSGALGVGRMVGWVARPGVIVTVKASGSLARELPHIVQSVRVS</sequence>
<keyword evidence="1" id="KW-0732">Signal</keyword>
<proteinExistence type="predicted"/>
<feature type="signal peptide" evidence="1">
    <location>
        <begin position="1"/>
        <end position="25"/>
    </location>
</feature>
<reference evidence="2" key="1">
    <citation type="submission" date="2021-01" db="EMBL/GenBank/DDBJ databases">
        <title>Whole genome shotgun sequence of Sinosporangium siamense NBRC 109515.</title>
        <authorList>
            <person name="Komaki H."/>
            <person name="Tamura T."/>
        </authorList>
    </citation>
    <scope>NUCLEOTIDE SEQUENCE</scope>
    <source>
        <strain evidence="2">NBRC 109515</strain>
    </source>
</reference>